<evidence type="ECO:0000313" key="3">
    <source>
        <dbReference type="Proteomes" id="UP000835052"/>
    </source>
</evidence>
<keyword evidence="3" id="KW-1185">Reference proteome</keyword>
<dbReference type="EMBL" id="CAJGYM010000002">
    <property type="protein sequence ID" value="CAD6185498.1"/>
    <property type="molecule type" value="Genomic_DNA"/>
</dbReference>
<protein>
    <recommendedName>
        <fullName evidence="4">Domain of unknown function WSN domain-containing protein</fullName>
    </recommendedName>
</protein>
<gene>
    <name evidence="2" type="ORF">CAUJ_LOCUS1417</name>
</gene>
<feature type="signal peptide" evidence="1">
    <location>
        <begin position="1"/>
        <end position="16"/>
    </location>
</feature>
<dbReference type="Proteomes" id="UP000835052">
    <property type="component" value="Unassembled WGS sequence"/>
</dbReference>
<dbReference type="AlphaFoldDB" id="A0A8S1GRU8"/>
<name>A0A8S1GRU8_9PELO</name>
<keyword evidence="1" id="KW-0732">Signal</keyword>
<evidence type="ECO:0000256" key="1">
    <source>
        <dbReference type="SAM" id="SignalP"/>
    </source>
</evidence>
<evidence type="ECO:0008006" key="4">
    <source>
        <dbReference type="Google" id="ProtNLM"/>
    </source>
</evidence>
<dbReference type="OrthoDB" id="5827120at2759"/>
<feature type="chain" id="PRO_5035904756" description="Domain of unknown function WSN domain-containing protein" evidence="1">
    <location>
        <begin position="17"/>
        <end position="416"/>
    </location>
</feature>
<comment type="caution">
    <text evidence="2">The sequence shown here is derived from an EMBL/GenBank/DDBJ whole genome shotgun (WGS) entry which is preliminary data.</text>
</comment>
<reference evidence="2" key="1">
    <citation type="submission" date="2020-10" db="EMBL/GenBank/DDBJ databases">
        <authorList>
            <person name="Kikuchi T."/>
        </authorList>
    </citation>
    <scope>NUCLEOTIDE SEQUENCE</scope>
    <source>
        <strain evidence="2">NKZ352</strain>
    </source>
</reference>
<evidence type="ECO:0000313" key="2">
    <source>
        <dbReference type="EMBL" id="CAD6185498.1"/>
    </source>
</evidence>
<proteinExistence type="predicted"/>
<accession>A0A8S1GRU8</accession>
<organism evidence="2 3">
    <name type="scientific">Caenorhabditis auriculariae</name>
    <dbReference type="NCBI Taxonomy" id="2777116"/>
    <lineage>
        <taxon>Eukaryota</taxon>
        <taxon>Metazoa</taxon>
        <taxon>Ecdysozoa</taxon>
        <taxon>Nematoda</taxon>
        <taxon>Chromadorea</taxon>
        <taxon>Rhabditida</taxon>
        <taxon>Rhabditina</taxon>
        <taxon>Rhabditomorpha</taxon>
        <taxon>Rhabditoidea</taxon>
        <taxon>Rhabditidae</taxon>
        <taxon>Peloderinae</taxon>
        <taxon>Caenorhabditis</taxon>
    </lineage>
</organism>
<sequence>MRVFICILTLFYISSTKRTASLDKLFKNVNFARFLISEFDYTGYLNQADQTSGKFVPFQDASNDTYFRVGMLHKSQLENYTKIRMEEQLGQLKNKPWLPVHTIREEFANCLNFKYGSLSENDFKYDKGLYGWMNIMKFSCAAINDDIFVFAMAFSRTRFRLKQVFLKRQEKYWATSGRSIITRDVQKITELFAIGFSKFVNEKLLEELKRNSNEEIQENFGKDTLGQHYLKLTKETLDEMAVAFGSLKNHTSLSESRVHTFNTLGIEIKTRMILASPLKVSQIVESFSTELDDEALETLDSCNRETCSRQKMTNETYNQKLETHNYSKENAFVHKVNSRMTLLSFQTSRPYFQFETMNRRTSHGITKIKQNLDVEATKLWDDLLDQQFSLVMHTHYRPFFPALSGKTNFSATQSFS</sequence>